<dbReference type="Proteomes" id="UP000001568">
    <property type="component" value="Chromosome 18"/>
</dbReference>
<proteinExistence type="predicted"/>
<evidence type="ECO:0000256" key="1">
    <source>
        <dbReference type="SAM" id="MobiDB-lite"/>
    </source>
</evidence>
<gene>
    <name evidence="2" type="ORF">OSTLU_28437</name>
</gene>
<keyword evidence="3" id="KW-1185">Reference proteome</keyword>
<dbReference type="EMBL" id="CP000598">
    <property type="protein sequence ID" value="ABP00637.1"/>
    <property type="molecule type" value="Genomic_DNA"/>
</dbReference>
<evidence type="ECO:0000313" key="2">
    <source>
        <dbReference type="EMBL" id="ABP00637.1"/>
    </source>
</evidence>
<dbReference type="RefSeq" id="XP_001422320.1">
    <property type="nucleotide sequence ID" value="XM_001422283.1"/>
</dbReference>
<dbReference type="GeneID" id="5006358"/>
<evidence type="ECO:0000313" key="3">
    <source>
        <dbReference type="Proteomes" id="UP000001568"/>
    </source>
</evidence>
<name>A4SA57_OSTLU</name>
<reference evidence="2 3" key="1">
    <citation type="journal article" date="2007" name="Proc. Natl. Acad. Sci. U.S.A.">
        <title>The tiny eukaryote Ostreococcus provides genomic insights into the paradox of plankton speciation.</title>
        <authorList>
            <person name="Palenik B."/>
            <person name="Grimwood J."/>
            <person name="Aerts A."/>
            <person name="Rouze P."/>
            <person name="Salamov A."/>
            <person name="Putnam N."/>
            <person name="Dupont C."/>
            <person name="Jorgensen R."/>
            <person name="Derelle E."/>
            <person name="Rombauts S."/>
            <person name="Zhou K."/>
            <person name="Otillar R."/>
            <person name="Merchant S.S."/>
            <person name="Podell S."/>
            <person name="Gaasterland T."/>
            <person name="Napoli C."/>
            <person name="Gendler K."/>
            <person name="Manuell A."/>
            <person name="Tai V."/>
            <person name="Vallon O."/>
            <person name="Piganeau G."/>
            <person name="Jancek S."/>
            <person name="Heijde M."/>
            <person name="Jabbari K."/>
            <person name="Bowler C."/>
            <person name="Lohr M."/>
            <person name="Robbens S."/>
            <person name="Werner G."/>
            <person name="Dubchak I."/>
            <person name="Pazour G.J."/>
            <person name="Ren Q."/>
            <person name="Paulsen I."/>
            <person name="Delwiche C."/>
            <person name="Schmutz J."/>
            <person name="Rokhsar D."/>
            <person name="Van de Peer Y."/>
            <person name="Moreau H."/>
            <person name="Grigoriev I.V."/>
        </authorList>
    </citation>
    <scope>NUCLEOTIDE SEQUENCE [LARGE SCALE GENOMIC DNA]</scope>
    <source>
        <strain evidence="2 3">CCE9901</strain>
    </source>
</reference>
<accession>A4SA57</accession>
<dbReference type="AlphaFoldDB" id="A4SA57"/>
<feature type="compositionally biased region" description="Polar residues" evidence="1">
    <location>
        <begin position="81"/>
        <end position="92"/>
    </location>
</feature>
<dbReference type="KEGG" id="olu:OSTLU_28437"/>
<dbReference type="Gramene" id="ABP00637">
    <property type="protein sequence ID" value="ABP00637"/>
    <property type="gene ID" value="OSTLU_28437"/>
</dbReference>
<organism evidence="2 3">
    <name type="scientific">Ostreococcus lucimarinus (strain CCE9901)</name>
    <dbReference type="NCBI Taxonomy" id="436017"/>
    <lineage>
        <taxon>Eukaryota</taxon>
        <taxon>Viridiplantae</taxon>
        <taxon>Chlorophyta</taxon>
        <taxon>Mamiellophyceae</taxon>
        <taxon>Mamiellales</taxon>
        <taxon>Bathycoccaceae</taxon>
        <taxon>Ostreococcus</taxon>
    </lineage>
</organism>
<protein>
    <submittedName>
        <fullName evidence="2">Uncharacterized protein</fullName>
    </submittedName>
</protein>
<dbReference type="HOGENOM" id="CLU_519177_0_0_1"/>
<sequence>MDSALRSHTGRPGRAGLFLLVLALALASVCLTWRGETRLLASITARVRFDDTSSHIVNPRVEARSTSTTSVGEERERESTDNSSHSSKTASFSVDGAMGTHRRASKLRCERTFAVNGKAQFSCYVKHACVSFPRQSAYGATPLDPPYVAKVTLFGDEELLTQAGLERGVVYAVDPVQSTSGDYSAGVSYGVVRVDAAMPNDIQYATTLSHVDANGKNREWPIELKGFFTLASYFAAGNWGHMLADNFFGIWTRLRFLSQNLDDAPSSYSTHWNSASTKRTALVMRNCTTAHPVNLPHTAHLAVPACERHVEVLSRALGVELRALAQGETTCYEHLVIGSPDHLARILHANASDVEGYRDHIIRNIGRDPERKASKNATVFVTKRREDSYSFYDFDNQEEVLGMLRSTRGAENVKHYVITPDTTLEEQIDVFLNASTLVCPGGGVGFSSFFLAKDSHLIIWPYPGGGHEEKQFTISAKWLRKVDIWVPQTDPVQNLDPAGPLPHFVYKSKYPTAEIKRLLDEGGRR</sequence>
<feature type="region of interest" description="Disordered" evidence="1">
    <location>
        <begin position="60"/>
        <end position="92"/>
    </location>
</feature>